<protein>
    <submittedName>
        <fullName evidence="1">Uncharacterized protein</fullName>
    </submittedName>
</protein>
<proteinExistence type="predicted"/>
<reference evidence="1 2" key="1">
    <citation type="journal article" date="2020" name="ISME J.">
        <title>Comparative genomics reveals insights into cyanobacterial evolution and habitat adaptation.</title>
        <authorList>
            <person name="Chen M.Y."/>
            <person name="Teng W.K."/>
            <person name="Zhao L."/>
            <person name="Hu C.X."/>
            <person name="Zhou Y.K."/>
            <person name="Han B.P."/>
            <person name="Song L.R."/>
            <person name="Shu W.S."/>
        </authorList>
    </citation>
    <scope>NUCLEOTIDE SEQUENCE [LARGE SCALE GENOMIC DNA]</scope>
    <source>
        <strain evidence="1 2">FACHB-119</strain>
    </source>
</reference>
<gene>
    <name evidence="1" type="ORF">H6G83_28810</name>
</gene>
<dbReference type="EMBL" id="JACJSG010000054">
    <property type="protein sequence ID" value="MBD2504565.1"/>
    <property type="molecule type" value="Genomic_DNA"/>
</dbReference>
<sequence>MEISEYMVRSYLWYVTGFWIIKNDLPADHLFEYDEYIESMKKNAIYNDDLDTLKLAFEHILANPEIDTASLSESDYPWDDAKVREIIRYSWEKIWPDAPPILPGVPTGVKLVKKH</sequence>
<organism evidence="1 2">
    <name type="scientific">Anabaena azotica FACHB-119</name>
    <dbReference type="NCBI Taxonomy" id="947527"/>
    <lineage>
        <taxon>Bacteria</taxon>
        <taxon>Bacillati</taxon>
        <taxon>Cyanobacteriota</taxon>
        <taxon>Cyanophyceae</taxon>
        <taxon>Nostocales</taxon>
        <taxon>Nostocaceae</taxon>
        <taxon>Anabaena</taxon>
        <taxon>Anabaena azotica</taxon>
    </lineage>
</organism>
<evidence type="ECO:0000313" key="1">
    <source>
        <dbReference type="EMBL" id="MBD2504565.1"/>
    </source>
</evidence>
<evidence type="ECO:0000313" key="2">
    <source>
        <dbReference type="Proteomes" id="UP000661112"/>
    </source>
</evidence>
<dbReference type="Proteomes" id="UP000661112">
    <property type="component" value="Unassembled WGS sequence"/>
</dbReference>
<name>A0ABR8DBH4_9NOST</name>
<accession>A0ABR8DBH4</accession>
<comment type="caution">
    <text evidence="1">The sequence shown here is derived from an EMBL/GenBank/DDBJ whole genome shotgun (WGS) entry which is preliminary data.</text>
</comment>
<dbReference type="RefSeq" id="WP_190478490.1">
    <property type="nucleotide sequence ID" value="NZ_JACJSG010000054.1"/>
</dbReference>
<keyword evidence="2" id="KW-1185">Reference proteome</keyword>